<dbReference type="Proteomes" id="UP000218542">
    <property type="component" value="Unassembled WGS sequence"/>
</dbReference>
<evidence type="ECO:0000313" key="1">
    <source>
        <dbReference type="EMBL" id="GAX61637.1"/>
    </source>
</evidence>
<comment type="caution">
    <text evidence="1">The sequence shown here is derived from an EMBL/GenBank/DDBJ whole genome shotgun (WGS) entry which is preliminary data.</text>
</comment>
<dbReference type="RefSeq" id="WP_096895010.1">
    <property type="nucleotide sequence ID" value="NZ_BAOS01000027.1"/>
</dbReference>
<name>A0A286U0I7_9BACT</name>
<dbReference type="EMBL" id="BAOS01000027">
    <property type="protein sequence ID" value="GAX61637.1"/>
    <property type="molecule type" value="Genomic_DNA"/>
</dbReference>
<reference evidence="2" key="1">
    <citation type="journal article" date="2017" name="Environ. Microbiol. Rep.">
        <title>Genetic Diversity of Marine Anaerobic Ammonium-Oxidizing Bacteria as Revealed by Genomic and Proteomic Analyses of 'Candidatus Scalindua japonica'.</title>
        <authorList>
            <person name="Oshiki M."/>
            <person name="Mizuto K."/>
            <person name="Kimura Z."/>
            <person name="Kindaichi T."/>
            <person name="Satoh H."/>
            <person name="Okabe S."/>
        </authorList>
    </citation>
    <scope>NUCLEOTIDE SEQUENCE [LARGE SCALE GENOMIC DNA]</scope>
    <source>
        <strain evidence="2">husup-a2</strain>
    </source>
</reference>
<dbReference type="AlphaFoldDB" id="A0A286U0I7"/>
<accession>A0A286U0I7</accession>
<keyword evidence="2" id="KW-1185">Reference proteome</keyword>
<evidence type="ECO:0000313" key="2">
    <source>
        <dbReference type="Proteomes" id="UP000218542"/>
    </source>
</evidence>
<organism evidence="1 2">
    <name type="scientific">Candidatus Scalindua japonica</name>
    <dbReference type="NCBI Taxonomy" id="1284222"/>
    <lineage>
        <taxon>Bacteria</taxon>
        <taxon>Pseudomonadati</taxon>
        <taxon>Planctomycetota</taxon>
        <taxon>Candidatus Brocadiia</taxon>
        <taxon>Candidatus Brocadiales</taxon>
        <taxon>Candidatus Scalinduaceae</taxon>
        <taxon>Candidatus Scalindua</taxon>
    </lineage>
</organism>
<gene>
    <name evidence="1" type="ORF">SCALIN_C27_0031</name>
</gene>
<sequence length="289" mass="33229">MNNTFVNRSKSGRFFWWAHSAPIDVLTRKDTNPPNITGTLHMLRDSTACLYLADLVNENYNFGGVLYNLPPEIYKRPKSRFSQLSLLSHNDLILHTTRPALNDHKKKKKRWLFKSGSELENIIFLNLNSFFQSCDRKHIILSDKIADKLQSKDDSSYRAIIFDIYIDAYMAYKANVDKLVYLKNSKNRVSNANTTVGYIVYIPKLIDEDAEETDTPGLLSVFSLNGTMTLVWLYLVWAKFSNLINQMISSKKPRIILAEFKPEISNDIIPNDLSFVDSTKCEIKIDVSI</sequence>
<proteinExistence type="predicted"/>
<protein>
    <submittedName>
        <fullName evidence="1">Malic enzyme</fullName>
    </submittedName>
</protein>